<protein>
    <recommendedName>
        <fullName evidence="2">Probable nitronate monooxygenase</fullName>
    </recommendedName>
</protein>
<dbReference type="PhylomeDB" id="Q8DTK2"/>
<evidence type="ECO:0000256" key="2">
    <source>
        <dbReference type="ARBA" id="ARBA00013457"/>
    </source>
</evidence>
<proteinExistence type="predicted"/>
<dbReference type="CDD" id="cd04730">
    <property type="entry name" value="NPD_like"/>
    <property type="match status" value="1"/>
</dbReference>
<dbReference type="InterPro" id="IPR004136">
    <property type="entry name" value="NMO"/>
</dbReference>
<keyword evidence="5" id="KW-0560">Oxidoreductase</keyword>
<sequence length="327" mass="35762">MRNKQTLESILKINYPILQGAMANISDSSLVSAVSEAGGLGILASGNMKPEEVREEIRKTKSKTSYPFGVNIIISNKFCDQIIDVLHEEKVDIVITGNGDPGKFFPKFNAWNMKVIPVVSSYMMAKRMEKLGAIAVIAEGMEAGGHIGSITTMCLLPNITKDISIPVIAAGGIASGYSMMAAFNLGAQGVQIGTRFLLAKECNIHTNYKKRVIDSNDFDSVVIKNMINKPIRSLRNKLTNLIGRLELEYLKNRSTSIEDIDLKTINALSNAVKNGDVQNGLVMAGQISAVLTKEETCKEIMCSILNEWNSCTEKTYSKYDLPQVGNT</sequence>
<keyword evidence="7" id="KW-1185">Reference proteome</keyword>
<dbReference type="RefSeq" id="WP_002273737.1">
    <property type="nucleotide sequence ID" value="NC_004350.2"/>
</dbReference>
<dbReference type="DNASU" id="1029396"/>
<evidence type="ECO:0000256" key="4">
    <source>
        <dbReference type="ARBA" id="ARBA00022643"/>
    </source>
</evidence>
<dbReference type="OrthoDB" id="9778912at2"/>
<dbReference type="eggNOG" id="COG2070">
    <property type="taxonomic scope" value="Bacteria"/>
</dbReference>
<dbReference type="AlphaFoldDB" id="Q8DTK2"/>
<dbReference type="GO" id="GO:0018580">
    <property type="term" value="F:nitronate monooxygenase activity"/>
    <property type="evidence" value="ECO:0007669"/>
    <property type="project" value="InterPro"/>
</dbReference>
<keyword evidence="4" id="KW-0288">FMN</keyword>
<organism evidence="6 7">
    <name type="scientific">Streptococcus mutans serotype c (strain ATCC 700610 / UA159)</name>
    <dbReference type="NCBI Taxonomy" id="210007"/>
    <lineage>
        <taxon>Bacteria</taxon>
        <taxon>Bacillati</taxon>
        <taxon>Bacillota</taxon>
        <taxon>Bacilli</taxon>
        <taxon>Lactobacillales</taxon>
        <taxon>Streptococcaceae</taxon>
        <taxon>Streptococcus</taxon>
    </lineage>
</organism>
<evidence type="ECO:0000256" key="3">
    <source>
        <dbReference type="ARBA" id="ARBA00022630"/>
    </source>
</evidence>
<dbReference type="SUPFAM" id="SSF51412">
    <property type="entry name" value="Inosine monophosphate dehydrogenase (IMPDH)"/>
    <property type="match status" value="1"/>
</dbReference>
<dbReference type="STRING" id="210007.SMU_1335c"/>
<dbReference type="PATRIC" id="fig|210007.7.peg.1193"/>
<name>Q8DTK2_STRMU</name>
<evidence type="ECO:0000256" key="5">
    <source>
        <dbReference type="ARBA" id="ARBA00023002"/>
    </source>
</evidence>
<gene>
    <name evidence="6" type="ordered locus">SMU_1335c</name>
</gene>
<dbReference type="Pfam" id="PF03060">
    <property type="entry name" value="NMO"/>
    <property type="match status" value="2"/>
</dbReference>
<evidence type="ECO:0000256" key="1">
    <source>
        <dbReference type="ARBA" id="ARBA00003535"/>
    </source>
</evidence>
<evidence type="ECO:0000313" key="6">
    <source>
        <dbReference type="EMBL" id="AAN59008.1"/>
    </source>
</evidence>
<evidence type="ECO:0000313" key="7">
    <source>
        <dbReference type="Proteomes" id="UP000002512"/>
    </source>
</evidence>
<dbReference type="Gene3D" id="3.20.20.70">
    <property type="entry name" value="Aldolase class I"/>
    <property type="match status" value="1"/>
</dbReference>
<dbReference type="EMBL" id="AE014133">
    <property type="protein sequence ID" value="AAN59008.1"/>
    <property type="molecule type" value="Genomic_DNA"/>
</dbReference>
<dbReference type="InterPro" id="IPR013785">
    <property type="entry name" value="Aldolase_TIM"/>
</dbReference>
<dbReference type="KEGG" id="smu:SMU_1335c"/>
<dbReference type="Proteomes" id="UP000002512">
    <property type="component" value="Chromosome"/>
</dbReference>
<dbReference type="PANTHER" id="PTHR32332">
    <property type="entry name" value="2-NITROPROPANE DIOXYGENASE"/>
    <property type="match status" value="1"/>
</dbReference>
<keyword evidence="3" id="KW-0285">Flavoprotein</keyword>
<reference evidence="6 7" key="1">
    <citation type="journal article" date="2002" name="Proc. Natl. Acad. Sci. U.S.A.">
        <title>Genome sequence of Streptococcus mutans UA159, a cariogenic dental pathogen.</title>
        <authorList>
            <person name="Ajdic D."/>
            <person name="McShan W.M."/>
            <person name="McLaughlin R.E."/>
            <person name="Savic G."/>
            <person name="Chang J."/>
            <person name="Carson M.B."/>
            <person name="Primeaux C."/>
            <person name="Tian R."/>
            <person name="Kenton S."/>
            <person name="Jia H."/>
            <person name="Lin S."/>
            <person name="Qian Y."/>
            <person name="Li S."/>
            <person name="Zhu H."/>
            <person name="Najar F."/>
            <person name="Lai H."/>
            <person name="White J."/>
            <person name="Roe B.A."/>
            <person name="Ferretti J.J."/>
        </authorList>
    </citation>
    <scope>NUCLEOTIDE SEQUENCE [LARGE SCALE GENOMIC DNA]</scope>
    <source>
        <strain evidence="7">ATCC 700610 / UA159</strain>
    </source>
</reference>
<comment type="function">
    <text evidence="1">Nitronate monooxygenase that uses molecular oxygen to catalyze the oxidative denitrification of alkyl nitronates. Acts on propionate 3-nitronate (P3N), the presumed physiological substrate. Probably functions in the detoxification of P3N, a metabolic poison produced by plants and fungi as a defense mechanism.</text>
</comment>
<dbReference type="HOGENOM" id="CLU_038732_1_1_9"/>
<dbReference type="PANTHER" id="PTHR32332:SF20">
    <property type="entry name" value="2-NITROPROPANE DIOXYGENASE-LIKE PROTEIN"/>
    <property type="match status" value="1"/>
</dbReference>
<accession>Q8DTK2</accession>